<keyword evidence="6" id="KW-1185">Reference proteome</keyword>
<name>A0A133VSR7_9EURY</name>
<dbReference type="AlphaFoldDB" id="A0A133VSR7"/>
<comment type="similarity">
    <text evidence="1">Belongs to the aldo/keto reductase family.</text>
</comment>
<dbReference type="Gene3D" id="3.20.20.100">
    <property type="entry name" value="NADP-dependent oxidoreductase domain"/>
    <property type="match status" value="1"/>
</dbReference>
<organism evidence="5 6">
    <name type="scientific">candidate division MSBL1 archaeon SCGC-AAA833K04</name>
    <dbReference type="NCBI Taxonomy" id="1698258"/>
    <lineage>
        <taxon>Archaea</taxon>
        <taxon>Methanobacteriati</taxon>
        <taxon>Methanobacteriota</taxon>
        <taxon>candidate division MSBL1</taxon>
    </lineage>
</organism>
<evidence type="ECO:0000256" key="3">
    <source>
        <dbReference type="ARBA" id="ARBA00023002"/>
    </source>
</evidence>
<dbReference type="PIRSF" id="PIRSF000097">
    <property type="entry name" value="AKR"/>
    <property type="match status" value="1"/>
</dbReference>
<protein>
    <submittedName>
        <fullName evidence="5">Aldehyde oxidoreductase</fullName>
    </submittedName>
</protein>
<dbReference type="InterPro" id="IPR036812">
    <property type="entry name" value="NAD(P)_OxRdtase_dom_sf"/>
</dbReference>
<dbReference type="InterPro" id="IPR018170">
    <property type="entry name" value="Aldo/ket_reductase_CS"/>
</dbReference>
<dbReference type="InterPro" id="IPR020471">
    <property type="entry name" value="AKR"/>
</dbReference>
<keyword evidence="3" id="KW-0560">Oxidoreductase</keyword>
<comment type="caution">
    <text evidence="5">The sequence shown here is derived from an EMBL/GenBank/DDBJ whole genome shotgun (WGS) entry which is preliminary data.</text>
</comment>
<dbReference type="CDD" id="cd19140">
    <property type="entry name" value="AKR_AKR3F3"/>
    <property type="match status" value="1"/>
</dbReference>
<dbReference type="PANTHER" id="PTHR43827:SF3">
    <property type="entry name" value="NADP-DEPENDENT OXIDOREDUCTASE DOMAIN-CONTAINING PROTEIN"/>
    <property type="match status" value="1"/>
</dbReference>
<dbReference type="PRINTS" id="PR00069">
    <property type="entry name" value="ALDKETRDTASE"/>
</dbReference>
<proteinExistence type="inferred from homology"/>
<gene>
    <name evidence="5" type="ORF">AKJ46_00200</name>
</gene>
<feature type="domain" description="NADP-dependent oxidoreductase" evidence="4">
    <location>
        <begin position="14"/>
        <end position="254"/>
    </location>
</feature>
<accession>A0A133VSR7</accession>
<dbReference type="Pfam" id="PF00248">
    <property type="entry name" value="Aldo_ket_red"/>
    <property type="match status" value="1"/>
</dbReference>
<sequence length="270" mass="30623">MEHVTVKNVEIPALGLGTYRLKGSTCVFAVKEALGMGYRHIDTAESYGNHREVGRAILESGVDREEIFLTTKVWKTNLAYEMVLESGDKSLRELGLDYVDLLLIHWPSSMVPVAETLEAMNRLREEGKVRHIGVSNFSVGQMKDAIKSSEIPILTNQVKYNPYHPQDKILEFCAENDIMLTAYTPLAKGRVVDNEVLSRIGRRYGKTPAQVTLRWLLQQDGVSAIPKASSKDHLRENFDIFDFELTDDEMRKVFELRGGIIDRIVSKFSF</sequence>
<dbReference type="InterPro" id="IPR023210">
    <property type="entry name" value="NADP_OxRdtase_dom"/>
</dbReference>
<dbReference type="Proteomes" id="UP000070038">
    <property type="component" value="Unassembled WGS sequence"/>
</dbReference>
<evidence type="ECO:0000256" key="1">
    <source>
        <dbReference type="ARBA" id="ARBA00007905"/>
    </source>
</evidence>
<dbReference type="PROSITE" id="PS00062">
    <property type="entry name" value="ALDOKETO_REDUCTASE_2"/>
    <property type="match status" value="1"/>
</dbReference>
<evidence type="ECO:0000256" key="2">
    <source>
        <dbReference type="ARBA" id="ARBA00022857"/>
    </source>
</evidence>
<dbReference type="GO" id="GO:0016616">
    <property type="term" value="F:oxidoreductase activity, acting on the CH-OH group of donors, NAD or NADP as acceptor"/>
    <property type="evidence" value="ECO:0007669"/>
    <property type="project" value="UniProtKB-ARBA"/>
</dbReference>
<evidence type="ECO:0000259" key="4">
    <source>
        <dbReference type="Pfam" id="PF00248"/>
    </source>
</evidence>
<dbReference type="FunFam" id="3.20.20.100:FF:000002">
    <property type="entry name" value="2,5-diketo-D-gluconic acid reductase A"/>
    <property type="match status" value="1"/>
</dbReference>
<dbReference type="PANTHER" id="PTHR43827">
    <property type="entry name" value="2,5-DIKETO-D-GLUCONIC ACID REDUCTASE"/>
    <property type="match status" value="1"/>
</dbReference>
<evidence type="ECO:0000313" key="5">
    <source>
        <dbReference type="EMBL" id="KXB09499.1"/>
    </source>
</evidence>
<dbReference type="EMBL" id="LHYN01000002">
    <property type="protein sequence ID" value="KXB09499.1"/>
    <property type="molecule type" value="Genomic_DNA"/>
</dbReference>
<reference evidence="5 6" key="1">
    <citation type="journal article" date="2016" name="Sci. Rep.">
        <title>Metabolic traits of an uncultured archaeal lineage -MSBL1- from brine pools of the Red Sea.</title>
        <authorList>
            <person name="Mwirichia R."/>
            <person name="Alam I."/>
            <person name="Rashid M."/>
            <person name="Vinu M."/>
            <person name="Ba-Alawi W."/>
            <person name="Anthony Kamau A."/>
            <person name="Kamanda Ngugi D."/>
            <person name="Goker M."/>
            <person name="Klenk H.P."/>
            <person name="Bajic V."/>
            <person name="Stingl U."/>
        </authorList>
    </citation>
    <scope>NUCLEOTIDE SEQUENCE [LARGE SCALE GENOMIC DNA]</scope>
    <source>
        <strain evidence="5">SCGC-AAA833K04</strain>
    </source>
</reference>
<evidence type="ECO:0000313" key="6">
    <source>
        <dbReference type="Proteomes" id="UP000070038"/>
    </source>
</evidence>
<dbReference type="SUPFAM" id="SSF51430">
    <property type="entry name" value="NAD(P)-linked oxidoreductase"/>
    <property type="match status" value="1"/>
</dbReference>
<keyword evidence="2" id="KW-0521">NADP</keyword>